<proteinExistence type="predicted"/>
<evidence type="ECO:0000313" key="2">
    <source>
        <dbReference type="EMBL" id="HJG87304.1"/>
    </source>
</evidence>
<name>A0A921MNU9_9FIRM</name>
<organism evidence="2 3">
    <name type="scientific">Pseudoflavonifractor capillosus</name>
    <dbReference type="NCBI Taxonomy" id="106588"/>
    <lineage>
        <taxon>Bacteria</taxon>
        <taxon>Bacillati</taxon>
        <taxon>Bacillota</taxon>
        <taxon>Clostridia</taxon>
        <taxon>Eubacteriales</taxon>
        <taxon>Oscillospiraceae</taxon>
        <taxon>Pseudoflavonifractor</taxon>
    </lineage>
</organism>
<keyword evidence="1" id="KW-0472">Membrane</keyword>
<dbReference type="Proteomes" id="UP000760668">
    <property type="component" value="Unassembled WGS sequence"/>
</dbReference>
<dbReference type="InterPro" id="IPR005562">
    <property type="entry name" value="SpoVA"/>
</dbReference>
<feature type="transmembrane region" description="Helical" evidence="1">
    <location>
        <begin position="119"/>
        <end position="144"/>
    </location>
</feature>
<dbReference type="EMBL" id="DYUC01000099">
    <property type="protein sequence ID" value="HJG87304.1"/>
    <property type="molecule type" value="Genomic_DNA"/>
</dbReference>
<dbReference type="InterPro" id="IPR014203">
    <property type="entry name" value="Spore_V_AC"/>
</dbReference>
<dbReference type="NCBIfam" id="TIGR02838">
    <property type="entry name" value="spore_V_AC"/>
    <property type="match status" value="1"/>
</dbReference>
<keyword evidence="1" id="KW-0812">Transmembrane</keyword>
<comment type="caution">
    <text evidence="2">The sequence shown here is derived from an EMBL/GenBank/DDBJ whole genome shotgun (WGS) entry which is preliminary data.</text>
</comment>
<accession>A0A921MNU9</accession>
<dbReference type="PANTHER" id="PTHR38450">
    <property type="entry name" value="STAGE V SPORULATION PROTEIN AC-RELATED"/>
    <property type="match status" value="1"/>
</dbReference>
<feature type="transmembrane region" description="Helical" evidence="1">
    <location>
        <begin position="58"/>
        <end position="77"/>
    </location>
</feature>
<dbReference type="AlphaFoldDB" id="A0A921MNU9"/>
<dbReference type="RefSeq" id="WP_294533961.1">
    <property type="nucleotide sequence ID" value="NZ_DYUC01000099.1"/>
</dbReference>
<dbReference type="PANTHER" id="PTHR38450:SF1">
    <property type="entry name" value="STAGE V SPORULATION PROTEIN AC"/>
    <property type="match status" value="1"/>
</dbReference>
<sequence>MDMTNKEYGKYVEKKADPSPTPKNLAWAFVTGGLICTLGQGLLNLYRFMGLSETNASIAASVTLIFLAVLFTGLGWFDKLAKHAGAGTLVPITGFANAMASPALEFRSEGLIMGVGAKLFVIAGPVLVYGISASVIYGLLLVLFTGS</sequence>
<keyword evidence="1" id="KW-1133">Transmembrane helix</keyword>
<evidence type="ECO:0000313" key="3">
    <source>
        <dbReference type="Proteomes" id="UP000760668"/>
    </source>
</evidence>
<evidence type="ECO:0000256" key="1">
    <source>
        <dbReference type="SAM" id="Phobius"/>
    </source>
</evidence>
<reference evidence="2" key="2">
    <citation type="submission" date="2021-09" db="EMBL/GenBank/DDBJ databases">
        <authorList>
            <person name="Gilroy R."/>
        </authorList>
    </citation>
    <scope>NUCLEOTIDE SEQUENCE</scope>
    <source>
        <strain evidence="2">CHK179-5677</strain>
    </source>
</reference>
<protein>
    <submittedName>
        <fullName evidence="2">Stage V sporulation protein AC</fullName>
    </submittedName>
</protein>
<gene>
    <name evidence="2" type="primary">spoVAC</name>
    <name evidence="2" type="ORF">K8V01_09830</name>
</gene>
<feature type="transmembrane region" description="Helical" evidence="1">
    <location>
        <begin position="25"/>
        <end position="46"/>
    </location>
</feature>
<dbReference type="Pfam" id="PF03862">
    <property type="entry name" value="SpoVAC_SpoVAEB"/>
    <property type="match status" value="1"/>
</dbReference>
<reference evidence="2" key="1">
    <citation type="journal article" date="2021" name="PeerJ">
        <title>Extensive microbial diversity within the chicken gut microbiome revealed by metagenomics and culture.</title>
        <authorList>
            <person name="Gilroy R."/>
            <person name="Ravi A."/>
            <person name="Getino M."/>
            <person name="Pursley I."/>
            <person name="Horton D.L."/>
            <person name="Alikhan N.F."/>
            <person name="Baker D."/>
            <person name="Gharbi K."/>
            <person name="Hall N."/>
            <person name="Watson M."/>
            <person name="Adriaenssens E.M."/>
            <person name="Foster-Nyarko E."/>
            <person name="Jarju S."/>
            <person name="Secka A."/>
            <person name="Antonio M."/>
            <person name="Oren A."/>
            <person name="Chaudhuri R.R."/>
            <person name="La Ragione R."/>
            <person name="Hildebrand F."/>
            <person name="Pallen M.J."/>
        </authorList>
    </citation>
    <scope>NUCLEOTIDE SEQUENCE</scope>
    <source>
        <strain evidence="2">CHK179-5677</strain>
    </source>
</reference>
<feature type="transmembrane region" description="Helical" evidence="1">
    <location>
        <begin position="89"/>
        <end position="107"/>
    </location>
</feature>